<evidence type="ECO:0000313" key="2">
    <source>
        <dbReference type="Proteomes" id="UP000324091"/>
    </source>
</evidence>
<organism evidence="1 2">
    <name type="scientific">Takifugu flavidus</name>
    <name type="common">sansaifugu</name>
    <dbReference type="NCBI Taxonomy" id="433684"/>
    <lineage>
        <taxon>Eukaryota</taxon>
        <taxon>Metazoa</taxon>
        <taxon>Chordata</taxon>
        <taxon>Craniata</taxon>
        <taxon>Vertebrata</taxon>
        <taxon>Euteleostomi</taxon>
        <taxon>Actinopterygii</taxon>
        <taxon>Neopterygii</taxon>
        <taxon>Teleostei</taxon>
        <taxon>Neoteleostei</taxon>
        <taxon>Acanthomorphata</taxon>
        <taxon>Eupercaria</taxon>
        <taxon>Tetraodontiformes</taxon>
        <taxon>Tetradontoidea</taxon>
        <taxon>Tetraodontidae</taxon>
        <taxon>Takifugu</taxon>
    </lineage>
</organism>
<dbReference type="AlphaFoldDB" id="A0A5C6NCZ8"/>
<gene>
    <name evidence="1" type="ORF">D4764_21G0002720</name>
</gene>
<keyword evidence="2" id="KW-1185">Reference proteome</keyword>
<accession>A0A5C6NCZ8</accession>
<sequence length="148" mass="16005">MSRRRSTGDLVPRDISEVLAREARAQRGQKKSGGSLGQAFSWLKGNRKKKSISNGLRHVVVGGMDAKVGLQNREHAKDERLGWRMGGNVFAMTMSMSILLSSLTSSVLCNKSVFLCLLTQFCATDIDPPALGASSESITIVGHPLSMN</sequence>
<dbReference type="EMBL" id="RHFK02000014">
    <property type="protein sequence ID" value="TWW65372.1"/>
    <property type="molecule type" value="Genomic_DNA"/>
</dbReference>
<comment type="caution">
    <text evidence="1">The sequence shown here is derived from an EMBL/GenBank/DDBJ whole genome shotgun (WGS) entry which is preliminary data.</text>
</comment>
<protein>
    <submittedName>
        <fullName evidence="1">Uncharacterized protein</fullName>
    </submittedName>
</protein>
<dbReference type="Proteomes" id="UP000324091">
    <property type="component" value="Chromosome 21"/>
</dbReference>
<name>A0A5C6NCZ8_9TELE</name>
<evidence type="ECO:0000313" key="1">
    <source>
        <dbReference type="EMBL" id="TWW65372.1"/>
    </source>
</evidence>
<proteinExistence type="predicted"/>
<reference evidence="1 2" key="1">
    <citation type="submission" date="2019-04" db="EMBL/GenBank/DDBJ databases">
        <title>Chromosome genome assembly for Takifugu flavidus.</title>
        <authorList>
            <person name="Xiao S."/>
        </authorList>
    </citation>
    <scope>NUCLEOTIDE SEQUENCE [LARGE SCALE GENOMIC DNA]</scope>
    <source>
        <strain evidence="1">HTHZ2018</strain>
        <tissue evidence="1">Muscle</tissue>
    </source>
</reference>